<name>A0AAV4RRE5_9ARAC</name>
<evidence type="ECO:0000313" key="2">
    <source>
        <dbReference type="Proteomes" id="UP001054837"/>
    </source>
</evidence>
<accession>A0AAV4RRE5</accession>
<evidence type="ECO:0000313" key="1">
    <source>
        <dbReference type="EMBL" id="GIY23244.1"/>
    </source>
</evidence>
<keyword evidence="2" id="KW-1185">Reference proteome</keyword>
<proteinExistence type="predicted"/>
<organism evidence="1 2">
    <name type="scientific">Caerostris darwini</name>
    <dbReference type="NCBI Taxonomy" id="1538125"/>
    <lineage>
        <taxon>Eukaryota</taxon>
        <taxon>Metazoa</taxon>
        <taxon>Ecdysozoa</taxon>
        <taxon>Arthropoda</taxon>
        <taxon>Chelicerata</taxon>
        <taxon>Arachnida</taxon>
        <taxon>Araneae</taxon>
        <taxon>Araneomorphae</taxon>
        <taxon>Entelegynae</taxon>
        <taxon>Araneoidea</taxon>
        <taxon>Araneidae</taxon>
        <taxon>Caerostris</taxon>
    </lineage>
</organism>
<comment type="caution">
    <text evidence="1">The sequence shown here is derived from an EMBL/GenBank/DDBJ whole genome shotgun (WGS) entry which is preliminary data.</text>
</comment>
<gene>
    <name evidence="1" type="ORF">CDAR_59811</name>
</gene>
<dbReference type="EMBL" id="BPLQ01006523">
    <property type="protein sequence ID" value="GIY23244.1"/>
    <property type="molecule type" value="Genomic_DNA"/>
</dbReference>
<protein>
    <submittedName>
        <fullName evidence="1">Uncharacterized protein</fullName>
    </submittedName>
</protein>
<sequence>MKHFTKRRIVSFIPSLPERTPVFSLWNTKEPFLHPSRYQQVTHYLFSPFGTTMDSKMFEHSSRIRVRNPLLQTILPNQKARTNPLTLQNTLGNNPIEPFHLEIVTRRKS</sequence>
<dbReference type="Proteomes" id="UP001054837">
    <property type="component" value="Unassembled WGS sequence"/>
</dbReference>
<reference evidence="1 2" key="1">
    <citation type="submission" date="2021-06" db="EMBL/GenBank/DDBJ databases">
        <title>Caerostris darwini draft genome.</title>
        <authorList>
            <person name="Kono N."/>
            <person name="Arakawa K."/>
        </authorList>
    </citation>
    <scope>NUCLEOTIDE SEQUENCE [LARGE SCALE GENOMIC DNA]</scope>
</reference>
<dbReference type="AlphaFoldDB" id="A0AAV4RRE5"/>